<name>A0A507QWR6_MONPU</name>
<feature type="region of interest" description="Disordered" evidence="1">
    <location>
        <begin position="1"/>
        <end position="22"/>
    </location>
</feature>
<accession>A0A507QWR6</accession>
<proteinExistence type="predicted"/>
<protein>
    <submittedName>
        <fullName evidence="2">Uncharacterized protein</fullName>
    </submittedName>
</protein>
<dbReference type="EMBL" id="VIFY01000074">
    <property type="protein sequence ID" value="TQB71770.1"/>
    <property type="molecule type" value="Genomic_DNA"/>
</dbReference>
<sequence>MDAAGSVRPVNADSGISSSAGQLNLQNNVNQYSAVSSGTPIQPGPGAQGETQYGNSNSTTTSSSQEPIVNSYRLDFPVPGINVRVPGTAPQSFGPNTGNPVEPSSNNETLATPRNIFEGGNALHYGQDRPSGFENNWQDYSLGELHRRSMAPIHTAPHLVPPNSFYVSRPPTHIYPHPAPLLQPVTAPPTMAPPSYQFINPAPVNMPVQVETQPMLSKEAESNLSQALPRPGRYMHFPQSGASPVVNQHRRHNRTQSLNSNTMSSVNQNASHAQIHNSRRRTRNTGEEELHSPRSRMSPPQLQPPPAALALSPTGEYHPALTRQQRADIARRFHLGGLLHSMQTNETRALQAYEGSLGGHGVYLRESEESESSSPSPAKGLDNQDDGRPEPKEAEELTVNLECKAEGSDLLVMRSL</sequence>
<keyword evidence="3" id="KW-1185">Reference proteome</keyword>
<feature type="compositionally biased region" description="Low complexity" evidence="1">
    <location>
        <begin position="55"/>
        <end position="64"/>
    </location>
</feature>
<evidence type="ECO:0000313" key="2">
    <source>
        <dbReference type="EMBL" id="TQB71770.1"/>
    </source>
</evidence>
<reference evidence="2 3" key="1">
    <citation type="submission" date="2019-06" db="EMBL/GenBank/DDBJ databases">
        <title>Wine fermentation using esterase from Monascus purpureus.</title>
        <authorList>
            <person name="Geng C."/>
            <person name="Zhang Y."/>
        </authorList>
    </citation>
    <scope>NUCLEOTIDE SEQUENCE [LARGE SCALE GENOMIC DNA]</scope>
    <source>
        <strain evidence="2">HQ1</strain>
    </source>
</reference>
<feature type="region of interest" description="Disordered" evidence="1">
    <location>
        <begin position="34"/>
        <end position="68"/>
    </location>
</feature>
<feature type="compositionally biased region" description="Polar residues" evidence="1">
    <location>
        <begin position="258"/>
        <end position="276"/>
    </location>
</feature>
<feature type="region of interest" description="Disordered" evidence="1">
    <location>
        <begin position="258"/>
        <end position="313"/>
    </location>
</feature>
<feature type="region of interest" description="Disordered" evidence="1">
    <location>
        <begin position="365"/>
        <end position="401"/>
    </location>
</feature>
<feature type="region of interest" description="Disordered" evidence="1">
    <location>
        <begin position="85"/>
        <end position="108"/>
    </location>
</feature>
<feature type="compositionally biased region" description="Polar residues" evidence="1">
    <location>
        <begin position="89"/>
        <end position="108"/>
    </location>
</feature>
<feature type="compositionally biased region" description="Basic and acidic residues" evidence="1">
    <location>
        <begin position="385"/>
        <end position="395"/>
    </location>
</feature>
<dbReference type="Proteomes" id="UP000319663">
    <property type="component" value="Unassembled WGS sequence"/>
</dbReference>
<organism evidence="2 3">
    <name type="scientific">Monascus purpureus</name>
    <name type="common">Red mold</name>
    <name type="synonym">Monascus anka</name>
    <dbReference type="NCBI Taxonomy" id="5098"/>
    <lineage>
        <taxon>Eukaryota</taxon>
        <taxon>Fungi</taxon>
        <taxon>Dikarya</taxon>
        <taxon>Ascomycota</taxon>
        <taxon>Pezizomycotina</taxon>
        <taxon>Eurotiomycetes</taxon>
        <taxon>Eurotiomycetidae</taxon>
        <taxon>Eurotiales</taxon>
        <taxon>Aspergillaceae</taxon>
        <taxon>Monascus</taxon>
    </lineage>
</organism>
<dbReference type="STRING" id="5098.A0A507QWR6"/>
<dbReference type="AlphaFoldDB" id="A0A507QWR6"/>
<evidence type="ECO:0000313" key="3">
    <source>
        <dbReference type="Proteomes" id="UP000319663"/>
    </source>
</evidence>
<comment type="caution">
    <text evidence="2">The sequence shown here is derived from an EMBL/GenBank/DDBJ whole genome shotgun (WGS) entry which is preliminary data.</text>
</comment>
<evidence type="ECO:0000256" key="1">
    <source>
        <dbReference type="SAM" id="MobiDB-lite"/>
    </source>
</evidence>
<gene>
    <name evidence="2" type="ORF">MPDQ_007277</name>
</gene>
<feature type="region of interest" description="Disordered" evidence="1">
    <location>
        <begin position="215"/>
        <end position="246"/>
    </location>
</feature>